<evidence type="ECO:0000256" key="12">
    <source>
        <dbReference type="ARBA" id="ARBA00037530"/>
    </source>
</evidence>
<proteinExistence type="inferred from homology"/>
<evidence type="ECO:0000256" key="9">
    <source>
        <dbReference type="ARBA" id="ARBA00022840"/>
    </source>
</evidence>
<comment type="function">
    <text evidence="12">Part of the ABC transporter complex GsiABCD involved in glutathione import. Responsible for energy coupling to the transport system.</text>
</comment>
<evidence type="ECO:0000256" key="2">
    <source>
        <dbReference type="ARBA" id="ARBA00011469"/>
    </source>
</evidence>
<evidence type="ECO:0000256" key="16">
    <source>
        <dbReference type="ARBA" id="ARBA00047640"/>
    </source>
</evidence>
<gene>
    <name evidence="18" type="ORF">KVG22_10370</name>
</gene>
<dbReference type="InterPro" id="IPR050319">
    <property type="entry name" value="ABC_transp_ATP-bind"/>
</dbReference>
<dbReference type="SUPFAM" id="SSF52540">
    <property type="entry name" value="P-loop containing nucleoside triphosphate hydrolases"/>
    <property type="match status" value="2"/>
</dbReference>
<evidence type="ECO:0000256" key="7">
    <source>
        <dbReference type="ARBA" id="ARBA00022741"/>
    </source>
</evidence>
<feature type="domain" description="ABC transporter" evidence="17">
    <location>
        <begin position="303"/>
        <end position="552"/>
    </location>
</feature>
<dbReference type="PROSITE" id="PS50893">
    <property type="entry name" value="ABC_TRANSPORTER_2"/>
    <property type="match status" value="2"/>
</dbReference>
<evidence type="ECO:0000256" key="15">
    <source>
        <dbReference type="ARBA" id="ARBA00041187"/>
    </source>
</evidence>
<dbReference type="Proteomes" id="UP000777661">
    <property type="component" value="Unassembled WGS sequence"/>
</dbReference>
<dbReference type="InterPro" id="IPR017871">
    <property type="entry name" value="ABC_transporter-like_CS"/>
</dbReference>
<keyword evidence="19" id="KW-1185">Reference proteome</keyword>
<dbReference type="NCBIfam" id="NF007739">
    <property type="entry name" value="PRK10419.1"/>
    <property type="match status" value="2"/>
</dbReference>
<dbReference type="Gene3D" id="3.40.50.300">
    <property type="entry name" value="P-loop containing nucleotide triphosphate hydrolases"/>
    <property type="match status" value="2"/>
</dbReference>
<organism evidence="18 19">
    <name type="scientific">Nitratireductor rhodophyticola</name>
    <dbReference type="NCBI Taxonomy" id="2854036"/>
    <lineage>
        <taxon>Bacteria</taxon>
        <taxon>Pseudomonadati</taxon>
        <taxon>Pseudomonadota</taxon>
        <taxon>Alphaproteobacteria</taxon>
        <taxon>Hyphomicrobiales</taxon>
        <taxon>Phyllobacteriaceae</taxon>
        <taxon>Nitratireductor</taxon>
    </lineage>
</organism>
<feature type="domain" description="ABC transporter" evidence="17">
    <location>
        <begin position="16"/>
        <end position="267"/>
    </location>
</feature>
<keyword evidence="9 18" id="KW-0067">ATP-binding</keyword>
<comment type="subcellular location">
    <subcellularLocation>
        <location evidence="1">Cell inner membrane</location>
        <topology evidence="1">Peripheral membrane protein</topology>
    </subcellularLocation>
</comment>
<keyword evidence="11" id="KW-0472">Membrane</keyword>
<keyword evidence="10" id="KW-1278">Translocase</keyword>
<evidence type="ECO:0000256" key="10">
    <source>
        <dbReference type="ARBA" id="ARBA00022967"/>
    </source>
</evidence>
<sequence>MSKARAMQQKTTSGLLEVNGLTVQVATPTGARTVVDDLSFTLESGKTLCIAGESGSGKSMTALSLMQLLPKPMARVAAGTAALEGRDILALPEAGMRQVRGRHIGMIFQEPMTSLNPVLSVGKQLAGAISAHGGLSEKAIRARALELLDQVQIPEPARRLKQYPHELSGGMRQRVVIAMALAQSPQILIADEPTTALDVTVQAQILALIRKLQADLGISVIMITHDMGVVAEMADDVLVMQHGRMVEHSPASVIFSKPRHAYTQELLAAVPRLGEMTGTTEPKRVVARPGTGPEKPLVAEPLVSVKDLTVRFDIKGGILQRPVQRVHAVEGVSFDIMPGETLSLVGESGCGKSTTGKALLNLTPWQGDIRVAGQTTRGLRPRAMRPVLRDVQMIFQDPYASLDPRMRVGDLVAEPLQIHGLASGSALEDRVAYLFKRVGLSTDQMRRYPHEFSGGQRQRICIARALSLSPKLIVADESVAALDVSIQAQVLDLLQDIQNETGMSYLFISHDMAVVEQISHRVAVMYMGRFVEMGSRAQIFENPQHDYTKKLMAAVPVADPSRPRRAFMEKAEDLPSPVHGLDYVPPRQAARDIGGGHFVWHDHAESGVSGAAHQA</sequence>
<evidence type="ECO:0000256" key="8">
    <source>
        <dbReference type="ARBA" id="ARBA00022801"/>
    </source>
</evidence>
<evidence type="ECO:0000256" key="14">
    <source>
        <dbReference type="ARBA" id="ARBA00039050"/>
    </source>
</evidence>
<evidence type="ECO:0000256" key="11">
    <source>
        <dbReference type="ARBA" id="ARBA00023136"/>
    </source>
</evidence>
<evidence type="ECO:0000256" key="1">
    <source>
        <dbReference type="ARBA" id="ARBA00004417"/>
    </source>
</evidence>
<dbReference type="PANTHER" id="PTHR43776:SF15">
    <property type="entry name" value="GLUTATHIONE IMPORT ATP-BINDING PROTEIN GSIA"/>
    <property type="match status" value="1"/>
</dbReference>
<evidence type="ECO:0000256" key="5">
    <source>
        <dbReference type="ARBA" id="ARBA00022519"/>
    </source>
</evidence>
<dbReference type="EC" id="7.4.2.10" evidence="14"/>
<keyword evidence="6" id="KW-0677">Repeat</keyword>
<dbReference type="GO" id="GO:0005524">
    <property type="term" value="F:ATP binding"/>
    <property type="evidence" value="ECO:0007669"/>
    <property type="project" value="UniProtKB-KW"/>
</dbReference>
<comment type="subunit">
    <text evidence="2">The complex is composed of two ATP-binding proteins (GsiA), two transmembrane proteins (GsiC and GsiD) and a solute-binding protein (GsiB).</text>
</comment>
<keyword evidence="3" id="KW-0813">Transport</keyword>
<keyword evidence="5" id="KW-0997">Cell inner membrane</keyword>
<dbReference type="EMBL" id="JAHSQO010000003">
    <property type="protein sequence ID" value="MBY8916993.1"/>
    <property type="molecule type" value="Genomic_DNA"/>
</dbReference>
<comment type="caution">
    <text evidence="18">The sequence shown here is derived from an EMBL/GenBank/DDBJ whole genome shotgun (WGS) entry which is preliminary data.</text>
</comment>
<dbReference type="InterPro" id="IPR027417">
    <property type="entry name" value="P-loop_NTPase"/>
</dbReference>
<reference evidence="18 19" key="1">
    <citation type="submission" date="2021-06" db="EMBL/GenBank/DDBJ databases">
        <title>Nitratireductor porphyridii sp. nov., isolated from a small marine red alga, Porphyridium purpureum in South Korea.</title>
        <authorList>
            <person name="Kim K.H."/>
            <person name="Kristyanto S."/>
            <person name="Jeon C.O."/>
        </authorList>
    </citation>
    <scope>NUCLEOTIDE SEQUENCE [LARGE SCALE GENOMIC DNA]</scope>
    <source>
        <strain evidence="18 19">R6</strain>
    </source>
</reference>
<dbReference type="CDD" id="cd03257">
    <property type="entry name" value="ABC_NikE_OppD_transporters"/>
    <property type="match status" value="2"/>
</dbReference>
<protein>
    <recommendedName>
        <fullName evidence="15">Glutathione import ATP-binding protein GsiA</fullName>
        <ecNumber evidence="14">7.4.2.10</ecNumber>
    </recommendedName>
</protein>
<dbReference type="Pfam" id="PF08352">
    <property type="entry name" value="oligo_HPY"/>
    <property type="match status" value="2"/>
</dbReference>
<dbReference type="PANTHER" id="PTHR43776">
    <property type="entry name" value="TRANSPORT ATP-BINDING PROTEIN"/>
    <property type="match status" value="1"/>
</dbReference>
<dbReference type="Pfam" id="PF00005">
    <property type="entry name" value="ABC_tran"/>
    <property type="match status" value="2"/>
</dbReference>
<dbReference type="PROSITE" id="PS00211">
    <property type="entry name" value="ABC_TRANSPORTER_1"/>
    <property type="match status" value="2"/>
</dbReference>
<comment type="catalytic activity">
    <reaction evidence="16">
        <text>glutathione(out) + ATP + H2O = glutathione(in) + ADP + phosphate + H(+)</text>
        <dbReference type="Rhea" id="RHEA:29791"/>
        <dbReference type="ChEBI" id="CHEBI:15377"/>
        <dbReference type="ChEBI" id="CHEBI:15378"/>
        <dbReference type="ChEBI" id="CHEBI:30616"/>
        <dbReference type="ChEBI" id="CHEBI:43474"/>
        <dbReference type="ChEBI" id="CHEBI:57925"/>
        <dbReference type="ChEBI" id="CHEBI:456216"/>
        <dbReference type="EC" id="7.4.2.10"/>
    </reaction>
</comment>
<comment type="similarity">
    <text evidence="13">Belongs to the ABC transporter superfamily. Glutathione importer (TC 3.A.1.5.11) family.</text>
</comment>
<dbReference type="InterPro" id="IPR013563">
    <property type="entry name" value="Oligopep_ABC_C"/>
</dbReference>
<evidence type="ECO:0000256" key="13">
    <source>
        <dbReference type="ARBA" id="ARBA00038416"/>
    </source>
</evidence>
<dbReference type="NCBIfam" id="NF008453">
    <property type="entry name" value="PRK11308.1"/>
    <property type="match status" value="2"/>
</dbReference>
<evidence type="ECO:0000313" key="18">
    <source>
        <dbReference type="EMBL" id="MBY8916993.1"/>
    </source>
</evidence>
<evidence type="ECO:0000256" key="6">
    <source>
        <dbReference type="ARBA" id="ARBA00022737"/>
    </source>
</evidence>
<dbReference type="SMART" id="SM00382">
    <property type="entry name" value="AAA"/>
    <property type="match status" value="2"/>
</dbReference>
<evidence type="ECO:0000256" key="4">
    <source>
        <dbReference type="ARBA" id="ARBA00022475"/>
    </source>
</evidence>
<keyword evidence="8" id="KW-0378">Hydrolase</keyword>
<evidence type="ECO:0000313" key="19">
    <source>
        <dbReference type="Proteomes" id="UP000777661"/>
    </source>
</evidence>
<accession>A0ABS7R7T3</accession>
<evidence type="ECO:0000259" key="17">
    <source>
        <dbReference type="PROSITE" id="PS50893"/>
    </source>
</evidence>
<dbReference type="InterPro" id="IPR003439">
    <property type="entry name" value="ABC_transporter-like_ATP-bd"/>
</dbReference>
<name>A0ABS7R7T3_9HYPH</name>
<keyword evidence="7" id="KW-0547">Nucleotide-binding</keyword>
<keyword evidence="4" id="KW-1003">Cell membrane</keyword>
<dbReference type="InterPro" id="IPR003593">
    <property type="entry name" value="AAA+_ATPase"/>
</dbReference>
<evidence type="ECO:0000256" key="3">
    <source>
        <dbReference type="ARBA" id="ARBA00022448"/>
    </source>
</evidence>